<name>A0A8S3DLK9_9BILA</name>
<dbReference type="EMBL" id="CAJOBJ010201760">
    <property type="protein sequence ID" value="CAF4985125.1"/>
    <property type="molecule type" value="Genomic_DNA"/>
</dbReference>
<gene>
    <name evidence="1" type="ORF">BYL167_LOCUS31607</name>
    <name evidence="3" type="ORF">GIL414_LOCUS56290</name>
    <name evidence="2" type="ORF">SMN809_LOCUS42417</name>
</gene>
<evidence type="ECO:0000313" key="2">
    <source>
        <dbReference type="EMBL" id="CAF4684510.1"/>
    </source>
</evidence>
<proteinExistence type="predicted"/>
<comment type="caution">
    <text evidence="3">The sequence shown here is derived from an EMBL/GenBank/DDBJ whole genome shotgun (WGS) entry which is preliminary data.</text>
</comment>
<organism evidence="3 4">
    <name type="scientific">Rotaria magnacalcarata</name>
    <dbReference type="NCBI Taxonomy" id="392030"/>
    <lineage>
        <taxon>Eukaryota</taxon>
        <taxon>Metazoa</taxon>
        <taxon>Spiralia</taxon>
        <taxon>Gnathifera</taxon>
        <taxon>Rotifera</taxon>
        <taxon>Eurotatoria</taxon>
        <taxon>Bdelloidea</taxon>
        <taxon>Philodinida</taxon>
        <taxon>Philodinidae</taxon>
        <taxon>Rotaria</taxon>
    </lineage>
</organism>
<feature type="non-terminal residue" evidence="3">
    <location>
        <position position="1"/>
    </location>
</feature>
<sequence>IIQTLNESEQHYISDLDNFILRTLQPLANALIT</sequence>
<dbReference type="Proteomes" id="UP000681720">
    <property type="component" value="Unassembled WGS sequence"/>
</dbReference>
<dbReference type="AlphaFoldDB" id="A0A8S3DLK9"/>
<evidence type="ECO:0000313" key="3">
    <source>
        <dbReference type="EMBL" id="CAF4985125.1"/>
    </source>
</evidence>
<dbReference type="Proteomes" id="UP000681967">
    <property type="component" value="Unassembled WGS sequence"/>
</dbReference>
<reference evidence="3" key="1">
    <citation type="submission" date="2021-02" db="EMBL/GenBank/DDBJ databases">
        <authorList>
            <person name="Nowell W R."/>
        </authorList>
    </citation>
    <scope>NUCLEOTIDE SEQUENCE</scope>
</reference>
<accession>A0A8S3DLK9</accession>
<protein>
    <submittedName>
        <fullName evidence="3">Uncharacterized protein</fullName>
    </submittedName>
</protein>
<evidence type="ECO:0000313" key="4">
    <source>
        <dbReference type="Proteomes" id="UP000681720"/>
    </source>
</evidence>
<dbReference type="EMBL" id="CAJOBH010056078">
    <property type="protein sequence ID" value="CAF4402391.1"/>
    <property type="molecule type" value="Genomic_DNA"/>
</dbReference>
<evidence type="ECO:0000313" key="1">
    <source>
        <dbReference type="EMBL" id="CAF4402391.1"/>
    </source>
</evidence>
<dbReference type="Proteomes" id="UP000676336">
    <property type="component" value="Unassembled WGS sequence"/>
</dbReference>
<dbReference type="EMBL" id="CAJOBI010122406">
    <property type="protein sequence ID" value="CAF4684510.1"/>
    <property type="molecule type" value="Genomic_DNA"/>
</dbReference>